<name>A0A817AP52_BRANA</name>
<dbReference type="Proteomes" id="UP001295469">
    <property type="component" value="Chromosome A04"/>
</dbReference>
<keyword evidence="3" id="KW-0341">Growth regulation</keyword>
<evidence type="ECO:0000256" key="3">
    <source>
        <dbReference type="ARBA" id="ARBA00022604"/>
    </source>
</evidence>
<gene>
    <name evidence="4" type="ORF">DARMORV10_A04P08410.1</name>
</gene>
<dbReference type="Pfam" id="PF02519">
    <property type="entry name" value="Auxin_inducible"/>
    <property type="match status" value="1"/>
</dbReference>
<reference evidence="4" key="1">
    <citation type="submission" date="2021-01" db="EMBL/GenBank/DDBJ databases">
        <authorList>
            <consortium name="Genoscope - CEA"/>
            <person name="William W."/>
        </authorList>
    </citation>
    <scope>NUCLEOTIDE SEQUENCE</scope>
</reference>
<dbReference type="AlphaFoldDB" id="A0A817AP52"/>
<accession>A0A817AP52</accession>
<dbReference type="PANTHER" id="PTHR31929">
    <property type="entry name" value="SAUR-LIKE AUXIN-RESPONSIVE PROTEIN FAMILY-RELATED"/>
    <property type="match status" value="1"/>
</dbReference>
<sequence length="415" mass="48857">MAFLRSLFDTKQIIRQSLTTESSTPKGFLAVYVGENLKKKRFFVPVYYLSKPSFQALLRKAEEEFGFDHPTGGLSLPCDEAFFFTLTSQIQYCAFDVHTLLTPCFSLLDAVRLYKRVLYKPYYAIIRYWVLSYFHEGENRNIFKHILYRFYIHNFKHYICIYYNFINNSIKFDRAKDFHTICSFFFKLRRAYRHKKKKSFFYNSLVRTNSTYLILRFVHSDQLQRCETMRVSKKGIKYYNYLITRTREKVKQLDFVISPKYRLNLNLREISKYKRRFPLKDELPDGTACWEGILAKGWVSANQQYLMDLCTDEEMGVLPKNALSTTTPHGVLAQESSEATQSSTDSFAEPMHSIAPIDQMGVIRLDEANQHLVCRPSMALTIVEPQQRRVAIFEYLCKGKGKETNLYYNKNLENG</sequence>
<dbReference type="EMBL" id="HG994358">
    <property type="protein sequence ID" value="CAF2269537.1"/>
    <property type="molecule type" value="Genomic_DNA"/>
</dbReference>
<dbReference type="GO" id="GO:0009733">
    <property type="term" value="P:response to auxin"/>
    <property type="evidence" value="ECO:0007669"/>
    <property type="project" value="InterPro"/>
</dbReference>
<protein>
    <submittedName>
        <fullName evidence="4">(rape) hypothetical protein</fullName>
    </submittedName>
</protein>
<evidence type="ECO:0000256" key="1">
    <source>
        <dbReference type="ARBA" id="ARBA00006974"/>
    </source>
</evidence>
<dbReference type="InterPro" id="IPR003676">
    <property type="entry name" value="SAUR_fam"/>
</dbReference>
<organism evidence="4">
    <name type="scientific">Brassica napus</name>
    <name type="common">Rape</name>
    <dbReference type="NCBI Taxonomy" id="3708"/>
    <lineage>
        <taxon>Eukaryota</taxon>
        <taxon>Viridiplantae</taxon>
        <taxon>Streptophyta</taxon>
        <taxon>Embryophyta</taxon>
        <taxon>Tracheophyta</taxon>
        <taxon>Spermatophyta</taxon>
        <taxon>Magnoliopsida</taxon>
        <taxon>eudicotyledons</taxon>
        <taxon>Gunneridae</taxon>
        <taxon>Pentapetalae</taxon>
        <taxon>rosids</taxon>
        <taxon>malvids</taxon>
        <taxon>Brassicales</taxon>
        <taxon>Brassicaceae</taxon>
        <taxon>Brassiceae</taxon>
        <taxon>Brassica</taxon>
    </lineage>
</organism>
<keyword evidence="2" id="KW-0217">Developmental protein</keyword>
<evidence type="ECO:0000313" key="4">
    <source>
        <dbReference type="EMBL" id="CAF2269537.1"/>
    </source>
</evidence>
<proteinExistence type="inferred from homology"/>
<evidence type="ECO:0000256" key="2">
    <source>
        <dbReference type="ARBA" id="ARBA00022473"/>
    </source>
</evidence>
<comment type="similarity">
    <text evidence="1">Belongs to the ARG7 family.</text>
</comment>